<evidence type="ECO:0000259" key="2">
    <source>
        <dbReference type="PROSITE" id="PS50943"/>
    </source>
</evidence>
<dbReference type="GO" id="GO:0003677">
    <property type="term" value="F:DNA binding"/>
    <property type="evidence" value="ECO:0007669"/>
    <property type="project" value="InterPro"/>
</dbReference>
<feature type="region of interest" description="Disordered" evidence="1">
    <location>
        <begin position="632"/>
        <end position="661"/>
    </location>
</feature>
<accession>A0A8S5MJH0</accession>
<feature type="compositionally biased region" description="Basic and acidic residues" evidence="1">
    <location>
        <begin position="632"/>
        <end position="647"/>
    </location>
</feature>
<feature type="compositionally biased region" description="Basic residues" evidence="1">
    <location>
        <begin position="648"/>
        <end position="661"/>
    </location>
</feature>
<dbReference type="Gene3D" id="1.10.260.40">
    <property type="entry name" value="lambda repressor-like DNA-binding domains"/>
    <property type="match status" value="1"/>
</dbReference>
<evidence type="ECO:0000313" key="3">
    <source>
        <dbReference type="EMBL" id="DAD82396.1"/>
    </source>
</evidence>
<dbReference type="EMBL" id="BK014917">
    <property type="protein sequence ID" value="DAD82396.1"/>
    <property type="molecule type" value="Genomic_DNA"/>
</dbReference>
<protein>
    <submittedName>
        <fullName evidence="3">IrrE protein</fullName>
    </submittedName>
</protein>
<dbReference type="InterPro" id="IPR010982">
    <property type="entry name" value="Lambda_DNA-bd_dom_sf"/>
</dbReference>
<proteinExistence type="predicted"/>
<organism evidence="3">
    <name type="scientific">Siphoviridae sp. ctF7F8</name>
    <dbReference type="NCBI Taxonomy" id="2826211"/>
    <lineage>
        <taxon>Viruses</taxon>
        <taxon>Duplodnaviria</taxon>
        <taxon>Heunggongvirae</taxon>
        <taxon>Uroviricota</taxon>
        <taxon>Caudoviricetes</taxon>
    </lineage>
</organism>
<dbReference type="InterPro" id="IPR001387">
    <property type="entry name" value="Cro/C1-type_HTH"/>
</dbReference>
<feature type="domain" description="HTH cro/C1-type" evidence="2">
    <location>
        <begin position="531"/>
        <end position="581"/>
    </location>
</feature>
<name>A0A8S5MJH0_9CAUD</name>
<sequence length="661" mass="75965">MGNSITFEKFLYDNYYDVIAGSIEEFITGNKSSLSDDKIANAQKLELEGMDINGVSFKKTSSQEDENLSFRIDVCAFVSSDKRYYHDHEDKITSMWLSLEASCMLNDGMKNFKITSVEEYSKKEFDGRNNLSRSLVPYLYVKDADDVAEQFLKEYCPAALENPMRLPAVEVAANMGLEIYSAPLENNICGKIYFDPAKEKIYKKYPLLDLTEANISAGSILIDPDCKFGTLSNTIIHECVHWKWHRLFFEMKKLLTKDPVSMAYKESGYSNKAGSKATEIDWIEWQANELAPKILMPASMTRKYIKDKFAALRRTTHENVRDAELFQQTIDSTAAFFNVSRSSAKLRAAELGFEQAKGVFVYVDGKYIKPFSFDKNALGKNETFVIDSVSAAKLVIDSPDLYAMFLANKIVFVNNMLCINNEKYIQYDKESFPSMTRYALDHADECCLVFKRERKYDRAYDDSYGNLGFLCRKFSASSFVEASNDESKNLGALGDEEKNELKKVKSGAKEMVKVFEDLPGSFVKTLNFHIKRKGLTAFELFQRSQISTQSLSHIRTGKVKEVKLQTLMKLFIGLNLAPAYCLDLMKKAQVDFPHTTEGFIFMDLVMCHTDETLEQWQKYLDEIESPKIKLYDKKRAEKDQQNREERKKNKKRKVHKFKRIN</sequence>
<dbReference type="SUPFAM" id="SSF47413">
    <property type="entry name" value="lambda repressor-like DNA-binding domains"/>
    <property type="match status" value="1"/>
</dbReference>
<dbReference type="PROSITE" id="PS50943">
    <property type="entry name" value="HTH_CROC1"/>
    <property type="match status" value="1"/>
</dbReference>
<reference evidence="3" key="1">
    <citation type="journal article" date="2021" name="Proc. Natl. Acad. Sci. U.S.A.">
        <title>A Catalog of Tens of Thousands of Viruses from Human Metagenomes Reveals Hidden Associations with Chronic Diseases.</title>
        <authorList>
            <person name="Tisza M.J."/>
            <person name="Buck C.B."/>
        </authorList>
    </citation>
    <scope>NUCLEOTIDE SEQUENCE</scope>
    <source>
        <strain evidence="3">CtF7F8</strain>
    </source>
</reference>
<evidence type="ECO:0000256" key="1">
    <source>
        <dbReference type="SAM" id="MobiDB-lite"/>
    </source>
</evidence>